<dbReference type="KEGG" id="rml:FF011L_54130"/>
<dbReference type="Gene3D" id="3.30.1120.10">
    <property type="match status" value="1"/>
</dbReference>
<feature type="chain" id="PRO_5021771364" evidence="6">
    <location>
        <begin position="23"/>
        <end position="479"/>
    </location>
</feature>
<evidence type="ECO:0000313" key="9">
    <source>
        <dbReference type="Proteomes" id="UP000320672"/>
    </source>
</evidence>
<dbReference type="PANTHER" id="PTHR42693:SF53">
    <property type="entry name" value="ENDO-4-O-SULFATASE"/>
    <property type="match status" value="1"/>
</dbReference>
<dbReference type="InterPro" id="IPR050738">
    <property type="entry name" value="Sulfatase"/>
</dbReference>
<evidence type="ECO:0000259" key="7">
    <source>
        <dbReference type="Pfam" id="PF00884"/>
    </source>
</evidence>
<dbReference type="GO" id="GO:0046872">
    <property type="term" value="F:metal ion binding"/>
    <property type="evidence" value="ECO:0007669"/>
    <property type="project" value="UniProtKB-KW"/>
</dbReference>
<dbReference type="OrthoDB" id="9783154at2"/>
<keyword evidence="4" id="KW-0106">Calcium</keyword>
<dbReference type="PANTHER" id="PTHR42693">
    <property type="entry name" value="ARYLSULFATASE FAMILY MEMBER"/>
    <property type="match status" value="1"/>
</dbReference>
<evidence type="ECO:0000256" key="3">
    <source>
        <dbReference type="ARBA" id="ARBA00022801"/>
    </source>
</evidence>
<evidence type="ECO:0000256" key="6">
    <source>
        <dbReference type="SAM" id="SignalP"/>
    </source>
</evidence>
<dbReference type="Pfam" id="PF14707">
    <property type="entry name" value="Sulfatase_C"/>
    <property type="match status" value="1"/>
</dbReference>
<evidence type="ECO:0000256" key="1">
    <source>
        <dbReference type="ARBA" id="ARBA00008779"/>
    </source>
</evidence>
<feature type="signal peptide" evidence="6">
    <location>
        <begin position="1"/>
        <end position="22"/>
    </location>
</feature>
<keyword evidence="3 8" id="KW-0378">Hydrolase</keyword>
<sequence precursor="true">MLMFVRLQAVLLGLLMVSYSQAATPSTNFVVINCDNLGYGDTQPFGSELHRTPSLNQMAAEGRKFTHFYSSAGVCTPSRASLMTGCYSQRIGMHDNPRDGWVLRPVSRYGLNPDEMTIAEVLKQQDYATAIIGKWHLGDQPEFLPTRQGFDYFYGIPYSDDMTARTWKNDGSKWPPLPLMQNETVIEAPTDRTTLTERYTSAATKWITEHQDSPFFLYLPHAMPGSTAHPYVGTAFAGKSANGPWGDSIEELDWSVGQILDHLKELNLAEKTLVIWTSDNGAPSNKNNFQRGSNLPLHGRGYSTSEGAFRVPMIAWQPGRIPAGTECSELSTMMDLLPTFAHLAGTSPDPKRPIDGLDISPLLLADEGATTPHEAFYYYSGAQLQAIRSGPWKLFLPIKPAGNHPHFSAAQPPAPLLFNVVEDIRCEQNVARQNPDIVFQLWTLAEQARDELGDQNRQGNGQRVRGELPVDKQPVAQSL</sequence>
<comment type="similarity">
    <text evidence="1">Belongs to the sulfatase family.</text>
</comment>
<organism evidence="8 9">
    <name type="scientific">Roseimaritima multifibrata</name>
    <dbReference type="NCBI Taxonomy" id="1930274"/>
    <lineage>
        <taxon>Bacteria</taxon>
        <taxon>Pseudomonadati</taxon>
        <taxon>Planctomycetota</taxon>
        <taxon>Planctomycetia</taxon>
        <taxon>Pirellulales</taxon>
        <taxon>Pirellulaceae</taxon>
        <taxon>Roseimaritima</taxon>
    </lineage>
</organism>
<gene>
    <name evidence="8" type="primary">atsA_48</name>
    <name evidence="8" type="ORF">FF011L_54130</name>
</gene>
<dbReference type="InterPro" id="IPR024607">
    <property type="entry name" value="Sulfatase_CS"/>
</dbReference>
<dbReference type="InterPro" id="IPR000917">
    <property type="entry name" value="Sulfatase_N"/>
</dbReference>
<dbReference type="PROSITE" id="PS00523">
    <property type="entry name" value="SULFATASE_1"/>
    <property type="match status" value="1"/>
</dbReference>
<keyword evidence="6" id="KW-0732">Signal</keyword>
<evidence type="ECO:0000256" key="5">
    <source>
        <dbReference type="SAM" id="MobiDB-lite"/>
    </source>
</evidence>
<feature type="region of interest" description="Disordered" evidence="5">
    <location>
        <begin position="453"/>
        <end position="479"/>
    </location>
</feature>
<dbReference type="AlphaFoldDB" id="A0A517MNZ1"/>
<feature type="domain" description="Sulfatase N-terminal" evidence="7">
    <location>
        <begin position="28"/>
        <end position="345"/>
    </location>
</feature>
<dbReference type="GO" id="GO:0004065">
    <property type="term" value="F:arylsulfatase activity"/>
    <property type="evidence" value="ECO:0007669"/>
    <property type="project" value="UniProtKB-EC"/>
</dbReference>
<dbReference type="Proteomes" id="UP000320672">
    <property type="component" value="Chromosome"/>
</dbReference>
<dbReference type="Pfam" id="PF00884">
    <property type="entry name" value="Sulfatase"/>
    <property type="match status" value="1"/>
</dbReference>
<proteinExistence type="inferred from homology"/>
<keyword evidence="2" id="KW-0479">Metal-binding</keyword>
<reference evidence="8 9" key="1">
    <citation type="submission" date="2019-02" db="EMBL/GenBank/DDBJ databases">
        <title>Deep-cultivation of Planctomycetes and their phenomic and genomic characterization uncovers novel biology.</title>
        <authorList>
            <person name="Wiegand S."/>
            <person name="Jogler M."/>
            <person name="Boedeker C."/>
            <person name="Pinto D."/>
            <person name="Vollmers J."/>
            <person name="Rivas-Marin E."/>
            <person name="Kohn T."/>
            <person name="Peeters S.H."/>
            <person name="Heuer A."/>
            <person name="Rast P."/>
            <person name="Oberbeckmann S."/>
            <person name="Bunk B."/>
            <person name="Jeske O."/>
            <person name="Meyerdierks A."/>
            <person name="Storesund J.E."/>
            <person name="Kallscheuer N."/>
            <person name="Luecker S."/>
            <person name="Lage O.M."/>
            <person name="Pohl T."/>
            <person name="Merkel B.J."/>
            <person name="Hornburger P."/>
            <person name="Mueller R.-W."/>
            <person name="Bruemmer F."/>
            <person name="Labrenz M."/>
            <person name="Spormann A.M."/>
            <person name="Op den Camp H."/>
            <person name="Overmann J."/>
            <person name="Amann R."/>
            <person name="Jetten M.S.M."/>
            <person name="Mascher T."/>
            <person name="Medema M.H."/>
            <person name="Devos D.P."/>
            <person name="Kaster A.-K."/>
            <person name="Ovreas L."/>
            <person name="Rohde M."/>
            <person name="Galperin M.Y."/>
            <person name="Jogler C."/>
        </authorList>
    </citation>
    <scope>NUCLEOTIDE SEQUENCE [LARGE SCALE GENOMIC DNA]</scope>
    <source>
        <strain evidence="8 9">FF011L</strain>
    </source>
</reference>
<dbReference type="EMBL" id="CP036262">
    <property type="protein sequence ID" value="QDS96601.1"/>
    <property type="molecule type" value="Genomic_DNA"/>
</dbReference>
<dbReference type="EC" id="3.1.6.1" evidence="8"/>
<accession>A0A517MNZ1</accession>
<evidence type="ECO:0000256" key="2">
    <source>
        <dbReference type="ARBA" id="ARBA00022723"/>
    </source>
</evidence>
<dbReference type="InterPro" id="IPR017850">
    <property type="entry name" value="Alkaline_phosphatase_core_sf"/>
</dbReference>
<evidence type="ECO:0000313" key="8">
    <source>
        <dbReference type="EMBL" id="QDS96601.1"/>
    </source>
</evidence>
<protein>
    <submittedName>
        <fullName evidence="8">Arylsulfatase</fullName>
        <ecNumber evidence="8">3.1.6.1</ecNumber>
    </submittedName>
</protein>
<dbReference type="Gene3D" id="3.40.720.10">
    <property type="entry name" value="Alkaline Phosphatase, subunit A"/>
    <property type="match status" value="1"/>
</dbReference>
<keyword evidence="9" id="KW-1185">Reference proteome</keyword>
<dbReference type="CDD" id="cd16026">
    <property type="entry name" value="GALNS_like"/>
    <property type="match status" value="1"/>
</dbReference>
<name>A0A517MNZ1_9BACT</name>
<evidence type="ECO:0000256" key="4">
    <source>
        <dbReference type="ARBA" id="ARBA00022837"/>
    </source>
</evidence>
<dbReference type="SUPFAM" id="SSF53649">
    <property type="entry name" value="Alkaline phosphatase-like"/>
    <property type="match status" value="1"/>
</dbReference>